<dbReference type="InterPro" id="IPR050680">
    <property type="entry name" value="YpeA/RimI_acetyltransf"/>
</dbReference>
<dbReference type="PANTHER" id="PTHR43420">
    <property type="entry name" value="ACETYLTRANSFERASE"/>
    <property type="match status" value="1"/>
</dbReference>
<dbReference type="Pfam" id="PF13673">
    <property type="entry name" value="Acetyltransf_10"/>
    <property type="match status" value="1"/>
</dbReference>
<dbReference type="EMBL" id="SOAG01000037">
    <property type="protein sequence ID" value="TDS51451.1"/>
    <property type="molecule type" value="Genomic_DNA"/>
</dbReference>
<dbReference type="Gene3D" id="3.40.630.30">
    <property type="match status" value="1"/>
</dbReference>
<evidence type="ECO:0000259" key="3">
    <source>
        <dbReference type="PROSITE" id="PS51186"/>
    </source>
</evidence>
<dbReference type="Proteomes" id="UP000295215">
    <property type="component" value="Unassembled WGS sequence"/>
</dbReference>
<evidence type="ECO:0000256" key="1">
    <source>
        <dbReference type="ARBA" id="ARBA00022679"/>
    </source>
</evidence>
<dbReference type="CDD" id="cd04301">
    <property type="entry name" value="NAT_SF"/>
    <property type="match status" value="1"/>
</dbReference>
<keyword evidence="1 4" id="KW-0808">Transferase</keyword>
<keyword evidence="2" id="KW-0012">Acyltransferase</keyword>
<reference evidence="4 5" key="1">
    <citation type="submission" date="2019-03" db="EMBL/GenBank/DDBJ databases">
        <title>Genomic Encyclopedia of Archaeal and Bacterial Type Strains, Phase II (KMG-II): from individual species to whole genera.</title>
        <authorList>
            <person name="Goeker M."/>
        </authorList>
    </citation>
    <scope>NUCLEOTIDE SEQUENCE [LARGE SCALE GENOMIC DNA]</scope>
    <source>
        <strain evidence="4 5">DSM 28213</strain>
    </source>
</reference>
<accession>A0A4R7EMF3</accession>
<evidence type="ECO:0000256" key="2">
    <source>
        <dbReference type="ARBA" id="ARBA00023315"/>
    </source>
</evidence>
<dbReference type="InterPro" id="IPR016181">
    <property type="entry name" value="Acyl_CoA_acyltransferase"/>
</dbReference>
<dbReference type="PROSITE" id="PS51186">
    <property type="entry name" value="GNAT"/>
    <property type="match status" value="1"/>
</dbReference>
<evidence type="ECO:0000313" key="5">
    <source>
        <dbReference type="Proteomes" id="UP000295215"/>
    </source>
</evidence>
<dbReference type="AlphaFoldDB" id="A0A4R7EMF3"/>
<dbReference type="RefSeq" id="WP_166666231.1">
    <property type="nucleotide sequence ID" value="NZ_SOAG01000037.1"/>
</dbReference>
<name>A0A4R7EMF3_9FLAO</name>
<gene>
    <name evidence="4" type="ORF">C8P70_1379</name>
</gene>
<feature type="domain" description="N-acetyltransferase" evidence="3">
    <location>
        <begin position="13"/>
        <end position="150"/>
    </location>
</feature>
<comment type="caution">
    <text evidence="4">The sequence shown here is derived from an EMBL/GenBank/DDBJ whole genome shotgun (WGS) entry which is preliminary data.</text>
</comment>
<dbReference type="GO" id="GO:0016747">
    <property type="term" value="F:acyltransferase activity, transferring groups other than amino-acyl groups"/>
    <property type="evidence" value="ECO:0007669"/>
    <property type="project" value="InterPro"/>
</dbReference>
<dbReference type="SUPFAM" id="SSF55729">
    <property type="entry name" value="Acyl-CoA N-acyltransferases (Nat)"/>
    <property type="match status" value="1"/>
</dbReference>
<proteinExistence type="predicted"/>
<sequence length="150" mass="17482">MNIILQADCNDCEILTTITKKSKAYWGYDKKDLESWDSELTITKQYIEEKSVYKLVVNNKIAGYYAFICESISCVRLDYFFVSPEFIGRGYGSILLKDFLQKMENYRIKDILLDADPNAQRFYEKFGFKKVSEIPSSIQGRILPVMHKSL</sequence>
<organism evidence="4 5">
    <name type="scientific">Myroides indicus</name>
    <dbReference type="NCBI Taxonomy" id="1323422"/>
    <lineage>
        <taxon>Bacteria</taxon>
        <taxon>Pseudomonadati</taxon>
        <taxon>Bacteroidota</taxon>
        <taxon>Flavobacteriia</taxon>
        <taxon>Flavobacteriales</taxon>
        <taxon>Flavobacteriaceae</taxon>
        <taxon>Myroides</taxon>
    </lineage>
</organism>
<keyword evidence="5" id="KW-1185">Reference proteome</keyword>
<evidence type="ECO:0000313" key="4">
    <source>
        <dbReference type="EMBL" id="TDS51451.1"/>
    </source>
</evidence>
<dbReference type="PANTHER" id="PTHR43420:SF47">
    <property type="entry name" value="N-ACETYLTRANSFERASE DOMAIN-CONTAINING PROTEIN"/>
    <property type="match status" value="1"/>
</dbReference>
<protein>
    <submittedName>
        <fullName evidence="4">Acetyltransferase (GNAT) family protein</fullName>
    </submittedName>
</protein>
<dbReference type="InterPro" id="IPR000182">
    <property type="entry name" value="GNAT_dom"/>
</dbReference>